<dbReference type="UniPathway" id="UPA00245"/>
<feature type="active site" description="Charge relay system" evidence="10 11">
    <location>
        <position position="184"/>
    </location>
</feature>
<dbReference type="InterPro" id="IPR029062">
    <property type="entry name" value="Class_I_gatase-like"/>
</dbReference>
<dbReference type="GO" id="GO:0008614">
    <property type="term" value="P:pyridoxine metabolic process"/>
    <property type="evidence" value="ECO:0007669"/>
    <property type="project" value="TreeGrafter"/>
</dbReference>
<feature type="binding site" evidence="10 12">
    <location>
        <begin position="51"/>
        <end position="53"/>
    </location>
    <ligand>
        <name>L-glutamine</name>
        <dbReference type="ChEBI" id="CHEBI:58359"/>
    </ligand>
</feature>
<dbReference type="SUPFAM" id="SSF52317">
    <property type="entry name" value="Class I glutamine amidotransferase-like"/>
    <property type="match status" value="1"/>
</dbReference>
<evidence type="ECO:0000256" key="8">
    <source>
        <dbReference type="ARBA" id="ARBA00054599"/>
    </source>
</evidence>
<dbReference type="EMBL" id="FOGP01000007">
    <property type="protein sequence ID" value="SER67576.1"/>
    <property type="molecule type" value="Genomic_DNA"/>
</dbReference>
<dbReference type="PANTHER" id="PTHR31559">
    <property type="entry name" value="PYRIDOXAL 5'-PHOSPHATE SYNTHASE SUBUNIT SNO"/>
    <property type="match status" value="1"/>
</dbReference>
<dbReference type="GO" id="GO:0006543">
    <property type="term" value="P:L-glutamine catabolic process"/>
    <property type="evidence" value="ECO:0007669"/>
    <property type="project" value="UniProtKB-UniRule"/>
</dbReference>
<comment type="subunit">
    <text evidence="9 10">In the presence of PdxS, forms a dodecamer of heterodimers. Only shows activity in the heterodimer.</text>
</comment>
<evidence type="ECO:0000256" key="7">
    <source>
        <dbReference type="ARBA" id="ARBA00049534"/>
    </source>
</evidence>
<reference evidence="14" key="1">
    <citation type="submission" date="2016-10" db="EMBL/GenBank/DDBJ databases">
        <authorList>
            <person name="Varghese N."/>
            <person name="Submissions S."/>
        </authorList>
    </citation>
    <scope>NUCLEOTIDE SEQUENCE [LARGE SCALE GENOMIC DNA]</scope>
    <source>
        <strain evidence="14">KHGC19</strain>
    </source>
</reference>
<dbReference type="CDD" id="cd01749">
    <property type="entry name" value="GATase1_PB"/>
    <property type="match status" value="1"/>
</dbReference>
<gene>
    <name evidence="10" type="primary">pdxT</name>
    <name evidence="13" type="ORF">SAMN05216446_1695</name>
</gene>
<dbReference type="GO" id="GO:0042823">
    <property type="term" value="P:pyridoxal phosphate biosynthetic process"/>
    <property type="evidence" value="ECO:0007669"/>
    <property type="project" value="UniProtKB-UniRule"/>
</dbReference>
<comment type="catalytic activity">
    <reaction evidence="7 10">
        <text>L-glutamine + H2O = L-glutamate + NH4(+)</text>
        <dbReference type="Rhea" id="RHEA:15889"/>
        <dbReference type="ChEBI" id="CHEBI:15377"/>
        <dbReference type="ChEBI" id="CHEBI:28938"/>
        <dbReference type="ChEBI" id="CHEBI:29985"/>
        <dbReference type="ChEBI" id="CHEBI:58359"/>
        <dbReference type="EC" id="3.5.1.2"/>
    </reaction>
</comment>
<dbReference type="EC" id="4.3.3.6" evidence="10"/>
<dbReference type="Gene3D" id="3.40.50.880">
    <property type="match status" value="1"/>
</dbReference>
<dbReference type="GO" id="GO:0004359">
    <property type="term" value="F:glutaminase activity"/>
    <property type="evidence" value="ECO:0007669"/>
    <property type="project" value="UniProtKB-UniRule"/>
</dbReference>
<dbReference type="Pfam" id="PF01174">
    <property type="entry name" value="SNO"/>
    <property type="match status" value="1"/>
</dbReference>
<dbReference type="PIRSF" id="PIRSF005639">
    <property type="entry name" value="Glut_amidoT_SNO"/>
    <property type="match status" value="1"/>
</dbReference>
<dbReference type="FunFam" id="3.40.50.880:FF:000010">
    <property type="entry name" value="uncharacterized protein LOC100176842 isoform X2"/>
    <property type="match status" value="1"/>
</dbReference>
<evidence type="ECO:0000256" key="2">
    <source>
        <dbReference type="ARBA" id="ARBA00022801"/>
    </source>
</evidence>
<evidence type="ECO:0000313" key="13">
    <source>
        <dbReference type="EMBL" id="SER67576.1"/>
    </source>
</evidence>
<dbReference type="PROSITE" id="PS51273">
    <property type="entry name" value="GATASE_TYPE_1"/>
    <property type="match status" value="1"/>
</dbReference>
<protein>
    <recommendedName>
        <fullName evidence="10">Pyridoxal 5'-phosphate synthase subunit PdxT</fullName>
        <ecNumber evidence="10">4.3.3.6</ecNumber>
    </recommendedName>
    <alternativeName>
        <fullName evidence="10">Pdx2</fullName>
    </alternativeName>
    <alternativeName>
        <fullName evidence="10">Pyridoxal 5'-phosphate synthase glutaminase subunit</fullName>
        <ecNumber evidence="10">3.5.1.2</ecNumber>
    </alternativeName>
</protein>
<evidence type="ECO:0000256" key="1">
    <source>
        <dbReference type="ARBA" id="ARBA00008345"/>
    </source>
</evidence>
<sequence length="200" mass="21816">MMARSKVGILAVQGAFAEHEAVVRRLGADFKELRQASDLDDGIDRLILPGGESTSQGRILRDLGMLDRIRQLIESGMPVLGTCAGLILLAQSIDQINGDGSTVDEQHNSTWLKTLPVTVRRNAYGRQLGSFHTEAEFAGLGTIPMTFIRAPFITQVGDGVETLAEVDGEVVAVRYKNQLGTSFHPELDDDARIHQMLLSM</sequence>
<evidence type="ECO:0000256" key="5">
    <source>
        <dbReference type="ARBA" id="ARBA00023239"/>
    </source>
</evidence>
<proteinExistence type="inferred from homology"/>
<comment type="catalytic activity">
    <reaction evidence="6 10">
        <text>aldehydo-D-ribose 5-phosphate + D-glyceraldehyde 3-phosphate + L-glutamine = pyridoxal 5'-phosphate + L-glutamate + phosphate + 3 H2O + H(+)</text>
        <dbReference type="Rhea" id="RHEA:31507"/>
        <dbReference type="ChEBI" id="CHEBI:15377"/>
        <dbReference type="ChEBI" id="CHEBI:15378"/>
        <dbReference type="ChEBI" id="CHEBI:29985"/>
        <dbReference type="ChEBI" id="CHEBI:43474"/>
        <dbReference type="ChEBI" id="CHEBI:58273"/>
        <dbReference type="ChEBI" id="CHEBI:58359"/>
        <dbReference type="ChEBI" id="CHEBI:59776"/>
        <dbReference type="ChEBI" id="CHEBI:597326"/>
        <dbReference type="EC" id="4.3.3.6"/>
    </reaction>
</comment>
<evidence type="ECO:0000256" key="9">
    <source>
        <dbReference type="ARBA" id="ARBA00064749"/>
    </source>
</evidence>
<keyword evidence="4 10" id="KW-0315">Glutamine amidotransferase</keyword>
<evidence type="ECO:0000256" key="10">
    <source>
        <dbReference type="HAMAP-Rule" id="MF_01615"/>
    </source>
</evidence>
<keyword evidence="3 10" id="KW-0663">Pyridoxal phosphate</keyword>
<dbReference type="AlphaFoldDB" id="A0A1H9R4B3"/>
<dbReference type="NCBIfam" id="TIGR03800">
    <property type="entry name" value="PLP_synth_Pdx2"/>
    <property type="match status" value="1"/>
</dbReference>
<dbReference type="Proteomes" id="UP000199128">
    <property type="component" value="Unassembled WGS sequence"/>
</dbReference>
<dbReference type="GO" id="GO:0005829">
    <property type="term" value="C:cytosol"/>
    <property type="evidence" value="ECO:0007669"/>
    <property type="project" value="TreeGrafter"/>
</dbReference>
<dbReference type="InterPro" id="IPR002161">
    <property type="entry name" value="PdxT/SNO"/>
</dbReference>
<accession>A0A1H9R4B3</accession>
<dbReference type="InterPro" id="IPR021196">
    <property type="entry name" value="PdxT/SNO_CS"/>
</dbReference>
<keyword evidence="2 10" id="KW-0378">Hydrolase</keyword>
<organism evidence="13 14">
    <name type="scientific">Parafannyhessea umbonata</name>
    <dbReference type="NCBI Taxonomy" id="604330"/>
    <lineage>
        <taxon>Bacteria</taxon>
        <taxon>Bacillati</taxon>
        <taxon>Actinomycetota</taxon>
        <taxon>Coriobacteriia</taxon>
        <taxon>Coriobacteriales</taxon>
        <taxon>Atopobiaceae</taxon>
        <taxon>Parafannyhessea</taxon>
    </lineage>
</organism>
<evidence type="ECO:0000256" key="4">
    <source>
        <dbReference type="ARBA" id="ARBA00022962"/>
    </source>
</evidence>
<comment type="pathway">
    <text evidence="10">Cofactor biosynthesis; pyridoxal 5'-phosphate biosynthesis.</text>
</comment>
<dbReference type="HAMAP" id="MF_01615">
    <property type="entry name" value="PdxT"/>
    <property type="match status" value="1"/>
</dbReference>
<feature type="binding site" evidence="10 12">
    <location>
        <begin position="148"/>
        <end position="149"/>
    </location>
    <ligand>
        <name>L-glutamine</name>
        <dbReference type="ChEBI" id="CHEBI:58359"/>
    </ligand>
</feature>
<evidence type="ECO:0000256" key="6">
    <source>
        <dbReference type="ARBA" id="ARBA00047992"/>
    </source>
</evidence>
<evidence type="ECO:0000313" key="14">
    <source>
        <dbReference type="Proteomes" id="UP000199128"/>
    </source>
</evidence>
<feature type="active site" description="Charge relay system" evidence="10 11">
    <location>
        <position position="186"/>
    </location>
</feature>
<comment type="similarity">
    <text evidence="1 10">Belongs to the glutaminase PdxT/SNO family.</text>
</comment>
<dbReference type="GO" id="GO:0036381">
    <property type="term" value="F:pyridoxal 5'-phosphate synthase (glutamine hydrolysing) activity"/>
    <property type="evidence" value="ECO:0007669"/>
    <property type="project" value="UniProtKB-UniRule"/>
</dbReference>
<comment type="function">
    <text evidence="8 10">Catalyzes the hydrolysis of glutamine to glutamate and ammonia as part of the biosynthesis of pyridoxal 5'-phosphate. The resulting ammonia molecule is channeled to the active site of PdxS.</text>
</comment>
<dbReference type="PROSITE" id="PS51130">
    <property type="entry name" value="PDXT_SNO_2"/>
    <property type="match status" value="1"/>
</dbReference>
<dbReference type="GO" id="GO:1903600">
    <property type="term" value="C:glutaminase complex"/>
    <property type="evidence" value="ECO:0007669"/>
    <property type="project" value="TreeGrafter"/>
</dbReference>
<evidence type="ECO:0000256" key="12">
    <source>
        <dbReference type="PIRSR" id="PIRSR005639-2"/>
    </source>
</evidence>
<evidence type="ECO:0000256" key="11">
    <source>
        <dbReference type="PIRSR" id="PIRSR005639-1"/>
    </source>
</evidence>
<dbReference type="PROSITE" id="PS01236">
    <property type="entry name" value="PDXT_SNO_1"/>
    <property type="match status" value="1"/>
</dbReference>
<keyword evidence="5 10" id="KW-0456">Lyase</keyword>
<feature type="binding site" evidence="10 12">
    <location>
        <position position="121"/>
    </location>
    <ligand>
        <name>L-glutamine</name>
        <dbReference type="ChEBI" id="CHEBI:58359"/>
    </ligand>
</feature>
<evidence type="ECO:0000256" key="3">
    <source>
        <dbReference type="ARBA" id="ARBA00022898"/>
    </source>
</evidence>
<dbReference type="PANTHER" id="PTHR31559:SF0">
    <property type="entry name" value="PYRIDOXAL 5'-PHOSPHATE SYNTHASE SUBUNIT SNO1-RELATED"/>
    <property type="match status" value="1"/>
</dbReference>
<name>A0A1H9R4B3_9ACTN</name>
<dbReference type="EC" id="3.5.1.2" evidence="10"/>
<feature type="active site" description="Nucleophile" evidence="10 11">
    <location>
        <position position="83"/>
    </location>
</feature>